<comment type="caution">
    <text evidence="2">The sequence shown here is derived from an EMBL/GenBank/DDBJ whole genome shotgun (WGS) entry which is preliminary data.</text>
</comment>
<gene>
    <name evidence="2" type="ORF">ACHAWO_001743</name>
</gene>
<accession>A0ABD3NL21</accession>
<sequence>MKRTHPTMNTTTSSKSPATKRVRFADTATLIILERQQELKEHWLSRREMKQHKQNMDEAAKTIRRTPLAKAYILQSVAVDGEDVKHLPDHTEQLAELCGIEHLLSSEVCRALLTSKCLASQSVLQEQARQQKMGDHDNAKIAEASINASLFSRLWHYRIAVINCSN</sequence>
<proteinExistence type="predicted"/>
<protein>
    <submittedName>
        <fullName evidence="2">Uncharacterized protein</fullName>
    </submittedName>
</protein>
<dbReference type="AlphaFoldDB" id="A0ABD3NL21"/>
<feature type="compositionally biased region" description="Polar residues" evidence="1">
    <location>
        <begin position="1"/>
        <end position="17"/>
    </location>
</feature>
<dbReference type="Proteomes" id="UP001530400">
    <property type="component" value="Unassembled WGS sequence"/>
</dbReference>
<evidence type="ECO:0000256" key="1">
    <source>
        <dbReference type="SAM" id="MobiDB-lite"/>
    </source>
</evidence>
<feature type="region of interest" description="Disordered" evidence="1">
    <location>
        <begin position="1"/>
        <end position="20"/>
    </location>
</feature>
<name>A0ABD3NL21_9STRA</name>
<organism evidence="2 3">
    <name type="scientific">Cyclotella atomus</name>
    <dbReference type="NCBI Taxonomy" id="382360"/>
    <lineage>
        <taxon>Eukaryota</taxon>
        <taxon>Sar</taxon>
        <taxon>Stramenopiles</taxon>
        <taxon>Ochrophyta</taxon>
        <taxon>Bacillariophyta</taxon>
        <taxon>Coscinodiscophyceae</taxon>
        <taxon>Thalassiosirophycidae</taxon>
        <taxon>Stephanodiscales</taxon>
        <taxon>Stephanodiscaceae</taxon>
        <taxon>Cyclotella</taxon>
    </lineage>
</organism>
<keyword evidence="3" id="KW-1185">Reference proteome</keyword>
<evidence type="ECO:0000313" key="3">
    <source>
        <dbReference type="Proteomes" id="UP001530400"/>
    </source>
</evidence>
<dbReference type="EMBL" id="JALLPJ020001094">
    <property type="protein sequence ID" value="KAL3776559.1"/>
    <property type="molecule type" value="Genomic_DNA"/>
</dbReference>
<reference evidence="2 3" key="1">
    <citation type="submission" date="2024-10" db="EMBL/GenBank/DDBJ databases">
        <title>Updated reference genomes for cyclostephanoid diatoms.</title>
        <authorList>
            <person name="Roberts W.R."/>
            <person name="Alverson A.J."/>
        </authorList>
    </citation>
    <scope>NUCLEOTIDE SEQUENCE [LARGE SCALE GENOMIC DNA]</scope>
    <source>
        <strain evidence="2 3">AJA010-31</strain>
    </source>
</reference>
<evidence type="ECO:0000313" key="2">
    <source>
        <dbReference type="EMBL" id="KAL3776559.1"/>
    </source>
</evidence>